<organism evidence="1 2">
    <name type="scientific">Stylosanthes scabra</name>
    <dbReference type="NCBI Taxonomy" id="79078"/>
    <lineage>
        <taxon>Eukaryota</taxon>
        <taxon>Viridiplantae</taxon>
        <taxon>Streptophyta</taxon>
        <taxon>Embryophyta</taxon>
        <taxon>Tracheophyta</taxon>
        <taxon>Spermatophyta</taxon>
        <taxon>Magnoliopsida</taxon>
        <taxon>eudicotyledons</taxon>
        <taxon>Gunneridae</taxon>
        <taxon>Pentapetalae</taxon>
        <taxon>rosids</taxon>
        <taxon>fabids</taxon>
        <taxon>Fabales</taxon>
        <taxon>Fabaceae</taxon>
        <taxon>Papilionoideae</taxon>
        <taxon>50 kb inversion clade</taxon>
        <taxon>dalbergioids sensu lato</taxon>
        <taxon>Dalbergieae</taxon>
        <taxon>Pterocarpus clade</taxon>
        <taxon>Stylosanthes</taxon>
    </lineage>
</organism>
<reference evidence="1 2" key="1">
    <citation type="journal article" date="2023" name="Plants (Basel)">
        <title>Bridging the Gap: Combining Genomics and Transcriptomics Approaches to Understand Stylosanthes scabra, an Orphan Legume from the Brazilian Caatinga.</title>
        <authorList>
            <person name="Ferreira-Neto J.R.C."/>
            <person name="da Silva M.D."/>
            <person name="Binneck E."/>
            <person name="de Melo N.F."/>
            <person name="da Silva R.H."/>
            <person name="de Melo A.L.T.M."/>
            <person name="Pandolfi V."/>
            <person name="Bustamante F.O."/>
            <person name="Brasileiro-Vidal A.C."/>
            <person name="Benko-Iseppon A.M."/>
        </authorList>
    </citation>
    <scope>NUCLEOTIDE SEQUENCE [LARGE SCALE GENOMIC DNA]</scope>
    <source>
        <tissue evidence="1">Leaves</tissue>
    </source>
</reference>
<gene>
    <name evidence="1" type="ORF">PIB30_086772</name>
</gene>
<accession>A0ABU6SUC3</accession>
<sequence>ASRFFPSSFFWVFSLKGKETLAVTLPSPTAVPLSYPPTLPLKPPPATFSFCVVANSSPLERGVVASSIAVHPLQPLSLLVRLRRTSQHLLVLSVACCPSVVRPCSSQPSLKLHVQR</sequence>
<evidence type="ECO:0000313" key="2">
    <source>
        <dbReference type="Proteomes" id="UP001341840"/>
    </source>
</evidence>
<proteinExistence type="predicted"/>
<dbReference type="Proteomes" id="UP001341840">
    <property type="component" value="Unassembled WGS sequence"/>
</dbReference>
<protein>
    <submittedName>
        <fullName evidence="1">Uncharacterized protein</fullName>
    </submittedName>
</protein>
<name>A0ABU6SUC3_9FABA</name>
<dbReference type="EMBL" id="JASCZI010061915">
    <property type="protein sequence ID" value="MED6139744.1"/>
    <property type="molecule type" value="Genomic_DNA"/>
</dbReference>
<evidence type="ECO:0000313" key="1">
    <source>
        <dbReference type="EMBL" id="MED6139744.1"/>
    </source>
</evidence>
<keyword evidence="2" id="KW-1185">Reference proteome</keyword>
<feature type="non-terminal residue" evidence="1">
    <location>
        <position position="1"/>
    </location>
</feature>
<comment type="caution">
    <text evidence="1">The sequence shown here is derived from an EMBL/GenBank/DDBJ whole genome shotgun (WGS) entry which is preliminary data.</text>
</comment>